<protein>
    <submittedName>
        <fullName evidence="5">GNAT family protein</fullName>
        <ecNumber evidence="5">2.-.-.-</ecNumber>
    </submittedName>
</protein>
<dbReference type="PANTHER" id="PTHR43792">
    <property type="entry name" value="GNAT FAMILY, PUTATIVE (AFU_ORTHOLOGUE AFUA_3G00765)-RELATED-RELATED"/>
    <property type="match status" value="1"/>
</dbReference>
<accession>A0ABV0G8Q6</accession>
<dbReference type="GO" id="GO:0016740">
    <property type="term" value="F:transferase activity"/>
    <property type="evidence" value="ECO:0007669"/>
    <property type="project" value="UniProtKB-KW"/>
</dbReference>
<dbReference type="InterPro" id="IPR051531">
    <property type="entry name" value="N-acetyltransferase"/>
</dbReference>
<evidence type="ECO:0000256" key="3">
    <source>
        <dbReference type="ARBA" id="ARBA00038502"/>
    </source>
</evidence>
<evidence type="ECO:0000256" key="2">
    <source>
        <dbReference type="ARBA" id="ARBA00023315"/>
    </source>
</evidence>
<comment type="caution">
    <text evidence="5">The sequence shown here is derived from an EMBL/GenBank/DDBJ whole genome shotgun (WGS) entry which is preliminary data.</text>
</comment>
<dbReference type="InterPro" id="IPR000182">
    <property type="entry name" value="GNAT_dom"/>
</dbReference>
<evidence type="ECO:0000313" key="6">
    <source>
        <dbReference type="Proteomes" id="UP001462640"/>
    </source>
</evidence>
<dbReference type="EMBL" id="JBDPZC010000001">
    <property type="protein sequence ID" value="MEO3711420.1"/>
    <property type="molecule type" value="Genomic_DNA"/>
</dbReference>
<dbReference type="Pfam" id="PF13302">
    <property type="entry name" value="Acetyltransf_3"/>
    <property type="match status" value="1"/>
</dbReference>
<dbReference type="Proteomes" id="UP001462640">
    <property type="component" value="Unassembled WGS sequence"/>
</dbReference>
<sequence length="168" mass="18539">MSPSRIYLRPPEAADAPAFLAAVAASRRLHGRWVSPPADAVAFLAWLDRMRQPGQQSFLVLRRDDDSLVGVVNLSHIVLGALRSAYLGYYAFAPHAGQGLMGEGLQAVCRHAFRVLKLHRVEANIQPGNAASLALARRCGFQKEGFSPRYLKIGGRWRDHERWALLAG</sequence>
<gene>
    <name evidence="5" type="ORF">ABDJ40_01425</name>
</gene>
<dbReference type="RefSeq" id="WP_347605133.1">
    <property type="nucleotide sequence ID" value="NZ_JBDPZC010000001.1"/>
</dbReference>
<evidence type="ECO:0000313" key="5">
    <source>
        <dbReference type="EMBL" id="MEO3711420.1"/>
    </source>
</evidence>
<organism evidence="5 6">
    <name type="scientific">Roseateles flavus</name>
    <dbReference type="NCBI Taxonomy" id="3149041"/>
    <lineage>
        <taxon>Bacteria</taxon>
        <taxon>Pseudomonadati</taxon>
        <taxon>Pseudomonadota</taxon>
        <taxon>Betaproteobacteria</taxon>
        <taxon>Burkholderiales</taxon>
        <taxon>Sphaerotilaceae</taxon>
        <taxon>Roseateles</taxon>
    </lineage>
</organism>
<dbReference type="SUPFAM" id="SSF55729">
    <property type="entry name" value="Acyl-CoA N-acyltransferases (Nat)"/>
    <property type="match status" value="1"/>
</dbReference>
<evidence type="ECO:0000256" key="1">
    <source>
        <dbReference type="ARBA" id="ARBA00022679"/>
    </source>
</evidence>
<dbReference type="EC" id="2.-.-.-" evidence="5"/>
<evidence type="ECO:0000259" key="4">
    <source>
        <dbReference type="PROSITE" id="PS51186"/>
    </source>
</evidence>
<feature type="domain" description="N-acetyltransferase" evidence="4">
    <location>
        <begin position="6"/>
        <end position="168"/>
    </location>
</feature>
<dbReference type="Gene3D" id="3.40.630.30">
    <property type="match status" value="1"/>
</dbReference>
<proteinExistence type="inferred from homology"/>
<keyword evidence="2" id="KW-0012">Acyltransferase</keyword>
<dbReference type="PANTHER" id="PTHR43792:SF8">
    <property type="entry name" value="[RIBOSOMAL PROTEIN US5]-ALANINE N-ACETYLTRANSFERASE"/>
    <property type="match status" value="1"/>
</dbReference>
<keyword evidence="6" id="KW-1185">Reference proteome</keyword>
<comment type="similarity">
    <text evidence="3">Belongs to the acetyltransferase family. RimJ subfamily.</text>
</comment>
<reference evidence="5 6" key="1">
    <citation type="submission" date="2024-05" db="EMBL/GenBank/DDBJ databases">
        <title>Roseateles sp. 2.12 16S ribosomal RNA gene Genome sequencing and assembly.</title>
        <authorList>
            <person name="Woo H."/>
        </authorList>
    </citation>
    <scope>NUCLEOTIDE SEQUENCE [LARGE SCALE GENOMIC DNA]</scope>
    <source>
        <strain evidence="5 6">2.12</strain>
    </source>
</reference>
<dbReference type="PROSITE" id="PS51186">
    <property type="entry name" value="GNAT"/>
    <property type="match status" value="1"/>
</dbReference>
<name>A0ABV0G8Q6_9BURK</name>
<keyword evidence="1 5" id="KW-0808">Transferase</keyword>
<dbReference type="InterPro" id="IPR016181">
    <property type="entry name" value="Acyl_CoA_acyltransferase"/>
</dbReference>